<reference evidence="1" key="1">
    <citation type="journal article" date="2021" name="Proc. Natl. Acad. Sci. U.S.A.">
        <title>A Catalog of Tens of Thousands of Viruses from Human Metagenomes Reveals Hidden Associations with Chronic Diseases.</title>
        <authorList>
            <person name="Tisza M.J."/>
            <person name="Buck C.B."/>
        </authorList>
    </citation>
    <scope>NUCLEOTIDE SEQUENCE</scope>
    <source>
        <strain evidence="1">CtX926</strain>
    </source>
</reference>
<accession>A0A8S5M0Z2</accession>
<dbReference type="EMBL" id="BK014793">
    <property type="protein sequence ID" value="DAD75985.1"/>
    <property type="molecule type" value="Genomic_DNA"/>
</dbReference>
<proteinExistence type="predicted"/>
<evidence type="ECO:0000313" key="1">
    <source>
        <dbReference type="EMBL" id="DAD75985.1"/>
    </source>
</evidence>
<sequence>MLAKLINGALSYAPKKIIVDGKTIFNPPEDILKAQGYKELQTAEMPDDAPENKLYVSSWTDAGETIQQVWTLVDAPPKSREELAVELATKQINTMDLSDSEALYFTNLYPEWTELCQQSYAAEKEGFKFQHLGKLYKTRQENFTFQSQWIPGEGTSAIYTQIVEEQAGTLEDPIDVPADVTTNAFTYIIGKYYRWNGVIYKCERSGDEEGKEYSFVYSPDQMIGNYFTQV</sequence>
<name>A0A8S5M0Z2_9CAUD</name>
<organism evidence="1">
    <name type="scientific">Siphoviridae sp. ctX926</name>
    <dbReference type="NCBI Taxonomy" id="2826366"/>
    <lineage>
        <taxon>Viruses</taxon>
        <taxon>Duplodnaviria</taxon>
        <taxon>Heunggongvirae</taxon>
        <taxon>Uroviricota</taxon>
        <taxon>Caudoviricetes</taxon>
    </lineage>
</organism>
<protein>
    <submittedName>
        <fullName evidence="1">Uncharacterized protein</fullName>
    </submittedName>
</protein>